<keyword evidence="3" id="KW-1185">Reference proteome</keyword>
<accession>A0ABU3TFK3</accession>
<keyword evidence="1" id="KW-0732">Signal</keyword>
<evidence type="ECO:0000256" key="1">
    <source>
        <dbReference type="SAM" id="SignalP"/>
    </source>
</evidence>
<gene>
    <name evidence="2" type="ORF">ROI90_07085</name>
</gene>
<dbReference type="InterPro" id="IPR011250">
    <property type="entry name" value="OMP/PagP_B-barrel"/>
</dbReference>
<protein>
    <submittedName>
        <fullName evidence="2">Outer membrane beta-barrel protein</fullName>
    </submittedName>
</protein>
<organism evidence="2 3">
    <name type="scientific">Hymenobacter endophyticus</name>
    <dbReference type="NCBI Taxonomy" id="3076335"/>
    <lineage>
        <taxon>Bacteria</taxon>
        <taxon>Pseudomonadati</taxon>
        <taxon>Bacteroidota</taxon>
        <taxon>Cytophagia</taxon>
        <taxon>Cytophagales</taxon>
        <taxon>Hymenobacteraceae</taxon>
        <taxon>Hymenobacter</taxon>
    </lineage>
</organism>
<reference evidence="2 3" key="1">
    <citation type="submission" date="2023-10" db="EMBL/GenBank/DDBJ databases">
        <title>Hymenobacter endophyticus sp. nov., an isolate from the leaf tissues of wheat.</title>
        <authorList>
            <person name="Dai Y."/>
        </authorList>
    </citation>
    <scope>NUCLEOTIDE SEQUENCE [LARGE SCALE GENOMIC DNA]</scope>
    <source>
        <strain evidence="2 3">ZK17L-C2</strain>
    </source>
</reference>
<name>A0ABU3TFK3_9BACT</name>
<dbReference type="RefSeq" id="WP_315997636.1">
    <property type="nucleotide sequence ID" value="NZ_JAWDJT010000003.1"/>
</dbReference>
<comment type="caution">
    <text evidence="2">The sequence shown here is derived from an EMBL/GenBank/DDBJ whole genome shotgun (WGS) entry which is preliminary data.</text>
</comment>
<evidence type="ECO:0000313" key="3">
    <source>
        <dbReference type="Proteomes" id="UP001250698"/>
    </source>
</evidence>
<proteinExistence type="predicted"/>
<sequence>MITLLYSCLLMQPTALAASPVDTARHTYRAYISIGMNIGHFYDFRLGKDIGKNPQLSPSLTAGIQLRPRFALEVGGLTTTTQSQYSYSYMDYSPDRTTYTVNFEDGTTFRRYYILPVLARYTVASSEDTKLDLLTGATIFHTREKAEITRYNSMREATEQRKTSEATTAARFMLGLGVQFRLTPRVQLATEARTNPRLIIGPHSGSEVLLPLNMDISVRYCFGATQSLPTARSAAR</sequence>
<feature type="signal peptide" evidence="1">
    <location>
        <begin position="1"/>
        <end position="17"/>
    </location>
</feature>
<evidence type="ECO:0000313" key="2">
    <source>
        <dbReference type="EMBL" id="MDU0370151.1"/>
    </source>
</evidence>
<dbReference type="EMBL" id="JAWDJT010000003">
    <property type="protein sequence ID" value="MDU0370151.1"/>
    <property type="molecule type" value="Genomic_DNA"/>
</dbReference>
<dbReference type="Gene3D" id="2.40.160.20">
    <property type="match status" value="1"/>
</dbReference>
<dbReference type="SUPFAM" id="SSF56925">
    <property type="entry name" value="OMPA-like"/>
    <property type="match status" value="1"/>
</dbReference>
<dbReference type="Proteomes" id="UP001250698">
    <property type="component" value="Unassembled WGS sequence"/>
</dbReference>
<feature type="chain" id="PRO_5045725371" evidence="1">
    <location>
        <begin position="18"/>
        <end position="236"/>
    </location>
</feature>